<evidence type="ECO:0000313" key="1">
    <source>
        <dbReference type="EMBL" id="JAE16695.1"/>
    </source>
</evidence>
<reference evidence="1" key="2">
    <citation type="journal article" date="2015" name="Data Brief">
        <title>Shoot transcriptome of the giant reed, Arundo donax.</title>
        <authorList>
            <person name="Barrero R.A."/>
            <person name="Guerrero F.D."/>
            <person name="Moolhuijzen P."/>
            <person name="Goolsby J.A."/>
            <person name="Tidwell J."/>
            <person name="Bellgard S.E."/>
            <person name="Bellgard M.I."/>
        </authorList>
    </citation>
    <scope>NUCLEOTIDE SEQUENCE</scope>
    <source>
        <tissue evidence="1">Shoot tissue taken approximately 20 cm above the soil surface</tissue>
    </source>
</reference>
<protein>
    <submittedName>
        <fullName evidence="1">Uncharacterized protein</fullName>
    </submittedName>
</protein>
<reference evidence="1" key="1">
    <citation type="submission" date="2014-09" db="EMBL/GenBank/DDBJ databases">
        <authorList>
            <person name="Magalhaes I.L.F."/>
            <person name="Oliveira U."/>
            <person name="Santos F.R."/>
            <person name="Vidigal T.H.D.A."/>
            <person name="Brescovit A.D."/>
            <person name="Santos A.J."/>
        </authorList>
    </citation>
    <scope>NUCLEOTIDE SEQUENCE</scope>
    <source>
        <tissue evidence="1">Shoot tissue taken approximately 20 cm above the soil surface</tissue>
    </source>
</reference>
<organism evidence="1">
    <name type="scientific">Arundo donax</name>
    <name type="common">Giant reed</name>
    <name type="synonym">Donax arundinaceus</name>
    <dbReference type="NCBI Taxonomy" id="35708"/>
    <lineage>
        <taxon>Eukaryota</taxon>
        <taxon>Viridiplantae</taxon>
        <taxon>Streptophyta</taxon>
        <taxon>Embryophyta</taxon>
        <taxon>Tracheophyta</taxon>
        <taxon>Spermatophyta</taxon>
        <taxon>Magnoliopsida</taxon>
        <taxon>Liliopsida</taxon>
        <taxon>Poales</taxon>
        <taxon>Poaceae</taxon>
        <taxon>PACMAD clade</taxon>
        <taxon>Arundinoideae</taxon>
        <taxon>Arundineae</taxon>
        <taxon>Arundo</taxon>
    </lineage>
</organism>
<dbReference type="EMBL" id="GBRH01181201">
    <property type="protein sequence ID" value="JAE16695.1"/>
    <property type="molecule type" value="Transcribed_RNA"/>
</dbReference>
<sequence>MEPVNNCMRTKLLSSNTIFLEKKKLYSTSGLIWAPLISRPEIYR</sequence>
<name>A0A0A9FV19_ARUDO</name>
<proteinExistence type="predicted"/>
<dbReference type="AlphaFoldDB" id="A0A0A9FV19"/>
<accession>A0A0A9FV19</accession>